<comment type="subcellular location">
    <subcellularLocation>
        <location evidence="1">Cell membrane</location>
        <topology evidence="1">Multi-pass membrane protein</topology>
    </subcellularLocation>
</comment>
<evidence type="ECO:0000313" key="9">
    <source>
        <dbReference type="EMBL" id="OWR00467.1"/>
    </source>
</evidence>
<organism evidence="9 10">
    <name type="scientific">Roseateles puraquae</name>
    <dbReference type="NCBI Taxonomy" id="431059"/>
    <lineage>
        <taxon>Bacteria</taxon>
        <taxon>Pseudomonadati</taxon>
        <taxon>Pseudomonadota</taxon>
        <taxon>Betaproteobacteria</taxon>
        <taxon>Burkholderiales</taxon>
        <taxon>Sphaerotilaceae</taxon>
        <taxon>Roseateles</taxon>
    </lineage>
</organism>
<evidence type="ECO:0000256" key="5">
    <source>
        <dbReference type="ARBA" id="ARBA00023136"/>
    </source>
</evidence>
<dbReference type="EMBL" id="NISI01000018">
    <property type="protein sequence ID" value="OWR00467.1"/>
    <property type="molecule type" value="Genomic_DNA"/>
</dbReference>
<sequence length="435" mass="47394">MFLHYLELAWRNTRAAKGLSALMVLALGLGIGACMTTLTVYHVLSGDPIPHKSARLFNVQLDAGDMVGWQAGQEPTFDLTRFDATALLRDRKAPRQVMSSGFNTAVGLPEASTKPVFSSVRMTSADFFAMFDAPWQFGGGWNAADDEAEARVAVISSALNEKLFGGANSLGREVIVRGQPLRIIGVLKPWKVQPHFWDLTLGSYTETEDFYLPFSTAMALKMGHWGNMDCWGKGANGGSSLDLNASCSWIQYWVELDKPEDAAAYRDYLVAYSEAQRKAGRFERPTNVRLRPVMDWLGAQKVLPADVRLQTWLAFGFLAVCVVNMVGLLLAKTLRRSGEIGVRRALGATRGDIFRQFLVEAGLLGMAGALLGLVLAQGGLWLVRQSPNDYAKLAELDASMLALTLGLALLASLIAGLLPAWRAALVTPAVQLKVQ</sequence>
<evidence type="ECO:0000256" key="3">
    <source>
        <dbReference type="ARBA" id="ARBA00022692"/>
    </source>
</evidence>
<dbReference type="AlphaFoldDB" id="A0A254MYG1"/>
<dbReference type="Pfam" id="PF02687">
    <property type="entry name" value="FtsX"/>
    <property type="match status" value="1"/>
</dbReference>
<dbReference type="InterPro" id="IPR025857">
    <property type="entry name" value="MacB_PCD"/>
</dbReference>
<keyword evidence="5 6" id="KW-0472">Membrane</keyword>
<keyword evidence="9" id="KW-0067">ATP-binding</keyword>
<dbReference type="Pfam" id="PF12704">
    <property type="entry name" value="MacB_PCD"/>
    <property type="match status" value="1"/>
</dbReference>
<dbReference type="GO" id="GO:0022857">
    <property type="term" value="F:transmembrane transporter activity"/>
    <property type="evidence" value="ECO:0007669"/>
    <property type="project" value="TreeGrafter"/>
</dbReference>
<evidence type="ECO:0000256" key="6">
    <source>
        <dbReference type="SAM" id="Phobius"/>
    </source>
</evidence>
<evidence type="ECO:0000256" key="1">
    <source>
        <dbReference type="ARBA" id="ARBA00004651"/>
    </source>
</evidence>
<dbReference type="InterPro" id="IPR050250">
    <property type="entry name" value="Macrolide_Exporter_MacB"/>
</dbReference>
<protein>
    <submittedName>
        <fullName evidence="9">ABC transporter ATP-binding protein</fullName>
    </submittedName>
</protein>
<feature type="domain" description="MacB-like periplasmic core" evidence="8">
    <location>
        <begin position="20"/>
        <end position="270"/>
    </location>
</feature>
<gene>
    <name evidence="9" type="ORF">CDO81_25325</name>
</gene>
<dbReference type="RefSeq" id="WP_088486050.1">
    <property type="nucleotide sequence ID" value="NZ_NISI01000018.1"/>
</dbReference>
<comment type="caution">
    <text evidence="9">The sequence shown here is derived from an EMBL/GenBank/DDBJ whole genome shotgun (WGS) entry which is preliminary data.</text>
</comment>
<dbReference type="GO" id="GO:0005886">
    <property type="term" value="C:plasma membrane"/>
    <property type="evidence" value="ECO:0007669"/>
    <property type="project" value="UniProtKB-SubCell"/>
</dbReference>
<keyword evidence="2" id="KW-1003">Cell membrane</keyword>
<keyword evidence="10" id="KW-1185">Reference proteome</keyword>
<dbReference type="GO" id="GO:0005524">
    <property type="term" value="F:ATP binding"/>
    <property type="evidence" value="ECO:0007669"/>
    <property type="project" value="UniProtKB-KW"/>
</dbReference>
<accession>A0A254MYG1</accession>
<keyword evidence="4 6" id="KW-1133">Transmembrane helix</keyword>
<feature type="transmembrane region" description="Helical" evidence="6">
    <location>
        <begin position="21"/>
        <end position="44"/>
    </location>
</feature>
<evidence type="ECO:0000313" key="10">
    <source>
        <dbReference type="Proteomes" id="UP000197446"/>
    </source>
</evidence>
<proteinExistence type="predicted"/>
<evidence type="ECO:0000259" key="7">
    <source>
        <dbReference type="Pfam" id="PF02687"/>
    </source>
</evidence>
<evidence type="ECO:0000256" key="2">
    <source>
        <dbReference type="ARBA" id="ARBA00022475"/>
    </source>
</evidence>
<dbReference type="PANTHER" id="PTHR30572">
    <property type="entry name" value="MEMBRANE COMPONENT OF TRANSPORTER-RELATED"/>
    <property type="match status" value="1"/>
</dbReference>
<keyword evidence="3 6" id="KW-0812">Transmembrane</keyword>
<dbReference type="PANTHER" id="PTHR30572:SF18">
    <property type="entry name" value="ABC-TYPE MACROLIDE FAMILY EXPORT SYSTEM PERMEASE COMPONENT 2"/>
    <property type="match status" value="1"/>
</dbReference>
<dbReference type="InterPro" id="IPR003838">
    <property type="entry name" value="ABC3_permease_C"/>
</dbReference>
<dbReference type="Proteomes" id="UP000197446">
    <property type="component" value="Unassembled WGS sequence"/>
</dbReference>
<evidence type="ECO:0000256" key="4">
    <source>
        <dbReference type="ARBA" id="ARBA00022989"/>
    </source>
</evidence>
<feature type="transmembrane region" description="Helical" evidence="6">
    <location>
        <begin position="400"/>
        <end position="421"/>
    </location>
</feature>
<reference evidence="9 10" key="1">
    <citation type="journal article" date="2007" name="Int. J. Syst. Evol. Microbiol.">
        <title>Description of Pelomonas aquatica sp. nov. and Pelomonas puraquae sp. nov., isolated from industrial and haemodialysis water.</title>
        <authorList>
            <person name="Gomila M."/>
            <person name="Bowien B."/>
            <person name="Falsen E."/>
            <person name="Moore E.R."/>
            <person name="Lalucat J."/>
        </authorList>
    </citation>
    <scope>NUCLEOTIDE SEQUENCE [LARGE SCALE GENOMIC DNA]</scope>
    <source>
        <strain evidence="9 10">CCUG 52769</strain>
    </source>
</reference>
<dbReference type="OrthoDB" id="8735006at2"/>
<evidence type="ECO:0000259" key="8">
    <source>
        <dbReference type="Pfam" id="PF12704"/>
    </source>
</evidence>
<name>A0A254MYG1_9BURK</name>
<feature type="transmembrane region" description="Helical" evidence="6">
    <location>
        <begin position="357"/>
        <end position="380"/>
    </location>
</feature>
<feature type="transmembrane region" description="Helical" evidence="6">
    <location>
        <begin position="312"/>
        <end position="331"/>
    </location>
</feature>
<keyword evidence="9" id="KW-0547">Nucleotide-binding</keyword>
<feature type="domain" description="ABC3 transporter permease C-terminal" evidence="7">
    <location>
        <begin position="314"/>
        <end position="424"/>
    </location>
</feature>